<dbReference type="SUPFAM" id="SSF48452">
    <property type="entry name" value="TPR-like"/>
    <property type="match status" value="1"/>
</dbReference>
<reference evidence="2 3" key="1">
    <citation type="submission" date="2020-02" db="EMBL/GenBank/DDBJ databases">
        <title>Draft genome sequence of Haematococcus lacustris strain NIES-144.</title>
        <authorList>
            <person name="Morimoto D."/>
            <person name="Nakagawa S."/>
            <person name="Yoshida T."/>
            <person name="Sawayama S."/>
        </authorList>
    </citation>
    <scope>NUCLEOTIDE SEQUENCE [LARGE SCALE GENOMIC DNA]</scope>
    <source>
        <strain evidence="2 3">NIES-144</strain>
    </source>
</reference>
<dbReference type="PANTHER" id="PTHR46512">
    <property type="entry name" value="PEPTIDYLPROLYL ISOMERASE"/>
    <property type="match status" value="1"/>
</dbReference>
<dbReference type="GO" id="GO:0016853">
    <property type="term" value="F:isomerase activity"/>
    <property type="evidence" value="ECO:0007669"/>
    <property type="project" value="UniProtKB-KW"/>
</dbReference>
<feature type="compositionally biased region" description="Polar residues" evidence="1">
    <location>
        <begin position="348"/>
        <end position="371"/>
    </location>
</feature>
<dbReference type="Gene3D" id="1.25.40.10">
    <property type="entry name" value="Tetratricopeptide repeat domain"/>
    <property type="match status" value="1"/>
</dbReference>
<dbReference type="SMART" id="SM00028">
    <property type="entry name" value="TPR"/>
    <property type="match status" value="3"/>
</dbReference>
<dbReference type="InterPro" id="IPR050754">
    <property type="entry name" value="FKBP4/5/8-like"/>
</dbReference>
<comment type="caution">
    <text evidence="2">The sequence shown here is derived from an EMBL/GenBank/DDBJ whole genome shotgun (WGS) entry which is preliminary data.</text>
</comment>
<organism evidence="2 3">
    <name type="scientific">Haematococcus lacustris</name>
    <name type="common">Green alga</name>
    <name type="synonym">Haematococcus pluvialis</name>
    <dbReference type="NCBI Taxonomy" id="44745"/>
    <lineage>
        <taxon>Eukaryota</taxon>
        <taxon>Viridiplantae</taxon>
        <taxon>Chlorophyta</taxon>
        <taxon>core chlorophytes</taxon>
        <taxon>Chlorophyceae</taxon>
        <taxon>CS clade</taxon>
        <taxon>Chlamydomonadales</taxon>
        <taxon>Haematococcaceae</taxon>
        <taxon>Haematococcus</taxon>
    </lineage>
</organism>
<keyword evidence="3" id="KW-1185">Reference proteome</keyword>
<evidence type="ECO:0000313" key="3">
    <source>
        <dbReference type="Proteomes" id="UP000485058"/>
    </source>
</evidence>
<evidence type="ECO:0000256" key="1">
    <source>
        <dbReference type="SAM" id="MobiDB-lite"/>
    </source>
</evidence>
<dbReference type="PANTHER" id="PTHR46512:SF12">
    <property type="entry name" value="PEPTIDYLPROLYL ISOMERASE"/>
    <property type="match status" value="1"/>
</dbReference>
<dbReference type="EMBL" id="BLLF01000281">
    <property type="protein sequence ID" value="GFH10027.1"/>
    <property type="molecule type" value="Genomic_DNA"/>
</dbReference>
<keyword evidence="2" id="KW-0413">Isomerase</keyword>
<feature type="region of interest" description="Disordered" evidence="1">
    <location>
        <begin position="341"/>
        <end position="375"/>
    </location>
</feature>
<name>A0A699YIK2_HAELA</name>
<dbReference type="InterPro" id="IPR019734">
    <property type="entry name" value="TPR_rpt"/>
</dbReference>
<dbReference type="InterPro" id="IPR011990">
    <property type="entry name" value="TPR-like_helical_dom_sf"/>
</dbReference>
<evidence type="ECO:0000313" key="2">
    <source>
        <dbReference type="EMBL" id="GFH10027.1"/>
    </source>
</evidence>
<proteinExistence type="predicted"/>
<sequence>MQSTTSGACKAAAPFSWTPRLSLSPSSQCVWWRADVSAARYLSQGVRPVQGSGDHEGGGAGCHLCPGACKHGLHPQGTTDLHQRDCQPSMAVSPCPLAAWAWKLATCSWQPLSSGRATCMLLPAGPTALAAGPPTAQDPTYGYGEAGSFSFPAVPPGARLTYELECVDFEEAEDEDGESSGNLMYEERLERAEKRRLTGNQLFAEGKYREAMGKYATALSYLDEDFMMQLEGFYEDKANEVKVPIHLNMAACQLRIKDYHTAVYNCSEVLKLQPGNVKALFRRGTARHALGQTEGAKADLTAAAEKSPDDKAIRAELQALRQTLRAEREAEATLFKGQFKFADPKPSTVGTQEEQQVHSSQDTAQPGSGSSHPALPLVAQPASLLSRALAGLWG</sequence>
<accession>A0A699YIK2</accession>
<dbReference type="Proteomes" id="UP000485058">
    <property type="component" value="Unassembled WGS sequence"/>
</dbReference>
<gene>
    <name evidence="2" type="ORF">HaLaN_05270</name>
</gene>
<dbReference type="AlphaFoldDB" id="A0A699YIK2"/>
<feature type="non-terminal residue" evidence="2">
    <location>
        <position position="394"/>
    </location>
</feature>
<protein>
    <submittedName>
        <fullName evidence="2">Peptidylprolyl isomerase</fullName>
    </submittedName>
</protein>